<keyword evidence="3" id="KW-1185">Reference proteome</keyword>
<protein>
    <submittedName>
        <fullName evidence="2">Uncharacterized protein</fullName>
    </submittedName>
</protein>
<dbReference type="EMBL" id="JXTC01001090">
    <property type="protein sequence ID" value="PON32663.1"/>
    <property type="molecule type" value="Genomic_DNA"/>
</dbReference>
<comment type="caution">
    <text evidence="2">The sequence shown here is derived from an EMBL/GenBank/DDBJ whole genome shotgun (WGS) entry which is preliminary data.</text>
</comment>
<accession>A0A2P5A802</accession>
<dbReference type="AlphaFoldDB" id="A0A2P5A802"/>
<feature type="compositionally biased region" description="Basic and acidic residues" evidence="1">
    <location>
        <begin position="29"/>
        <end position="38"/>
    </location>
</feature>
<evidence type="ECO:0000313" key="3">
    <source>
        <dbReference type="Proteomes" id="UP000237000"/>
    </source>
</evidence>
<gene>
    <name evidence="2" type="ORF">TorRG33x02_356110</name>
</gene>
<organism evidence="2 3">
    <name type="scientific">Trema orientale</name>
    <name type="common">Charcoal tree</name>
    <name type="synonym">Celtis orientalis</name>
    <dbReference type="NCBI Taxonomy" id="63057"/>
    <lineage>
        <taxon>Eukaryota</taxon>
        <taxon>Viridiplantae</taxon>
        <taxon>Streptophyta</taxon>
        <taxon>Embryophyta</taxon>
        <taxon>Tracheophyta</taxon>
        <taxon>Spermatophyta</taxon>
        <taxon>Magnoliopsida</taxon>
        <taxon>eudicotyledons</taxon>
        <taxon>Gunneridae</taxon>
        <taxon>Pentapetalae</taxon>
        <taxon>rosids</taxon>
        <taxon>fabids</taxon>
        <taxon>Rosales</taxon>
        <taxon>Cannabaceae</taxon>
        <taxon>Trema</taxon>
    </lineage>
</organism>
<reference evidence="3" key="1">
    <citation type="submission" date="2016-06" db="EMBL/GenBank/DDBJ databases">
        <title>Parallel loss of symbiosis genes in relatives of nitrogen-fixing non-legume Parasponia.</title>
        <authorList>
            <person name="Van Velzen R."/>
            <person name="Holmer R."/>
            <person name="Bu F."/>
            <person name="Rutten L."/>
            <person name="Van Zeijl A."/>
            <person name="Liu W."/>
            <person name="Santuari L."/>
            <person name="Cao Q."/>
            <person name="Sharma T."/>
            <person name="Shen D."/>
            <person name="Roswanjaya Y."/>
            <person name="Wardhani T."/>
            <person name="Kalhor M.S."/>
            <person name="Jansen J."/>
            <person name="Van den Hoogen J."/>
            <person name="Gungor B."/>
            <person name="Hartog M."/>
            <person name="Hontelez J."/>
            <person name="Verver J."/>
            <person name="Yang W.-C."/>
            <person name="Schijlen E."/>
            <person name="Repin R."/>
            <person name="Schilthuizen M."/>
            <person name="Schranz E."/>
            <person name="Heidstra R."/>
            <person name="Miyata K."/>
            <person name="Fedorova E."/>
            <person name="Kohlen W."/>
            <person name="Bisseling T."/>
            <person name="Smit S."/>
            <person name="Geurts R."/>
        </authorList>
    </citation>
    <scope>NUCLEOTIDE SEQUENCE [LARGE SCALE GENOMIC DNA]</scope>
    <source>
        <strain evidence="3">cv. RG33-2</strain>
    </source>
</reference>
<dbReference type="OrthoDB" id="1701885at2759"/>
<sequence>MGRPVPLPPQLLHAILPDPEQLRHPTSPSDHREQRQETRPVPLQLGHLGNGPAMGFWSIIDLTRTAPASTLSPVAN</sequence>
<name>A0A2P5A802_TREOI</name>
<feature type="region of interest" description="Disordered" evidence="1">
    <location>
        <begin position="1"/>
        <end position="47"/>
    </location>
</feature>
<dbReference type="Proteomes" id="UP000237000">
    <property type="component" value="Unassembled WGS sequence"/>
</dbReference>
<dbReference type="InParanoid" id="A0A2P5A802"/>
<evidence type="ECO:0000313" key="2">
    <source>
        <dbReference type="EMBL" id="PON32663.1"/>
    </source>
</evidence>
<proteinExistence type="predicted"/>
<evidence type="ECO:0000256" key="1">
    <source>
        <dbReference type="SAM" id="MobiDB-lite"/>
    </source>
</evidence>